<dbReference type="CDD" id="cd07012">
    <property type="entry name" value="PBP2_Bug_TTT"/>
    <property type="match status" value="1"/>
</dbReference>
<dbReference type="Pfam" id="PF03401">
    <property type="entry name" value="TctC"/>
    <property type="match status" value="1"/>
</dbReference>
<dbReference type="InterPro" id="IPR005064">
    <property type="entry name" value="BUG"/>
</dbReference>
<name>A0A157SPD9_9BORD</name>
<reference evidence="3 4" key="1">
    <citation type="submission" date="2016-04" db="EMBL/GenBank/DDBJ databases">
        <authorList>
            <consortium name="Pathogen Informatics"/>
        </authorList>
    </citation>
    <scope>NUCLEOTIDE SEQUENCE [LARGE SCALE GENOMIC DNA]</scope>
    <source>
        <strain evidence="3 4">H050680373</strain>
    </source>
</reference>
<dbReference type="EMBL" id="FKIF01000007">
    <property type="protein sequence ID" value="SAI72282.1"/>
    <property type="molecule type" value="Genomic_DNA"/>
</dbReference>
<dbReference type="RefSeq" id="WP_066130905.1">
    <property type="nucleotide sequence ID" value="NZ_FKIF01000007.1"/>
</dbReference>
<gene>
    <name evidence="3" type="ORF">SAMEA3906486_04043</name>
</gene>
<dbReference type="Gene3D" id="3.40.190.150">
    <property type="entry name" value="Bordetella uptake gene, domain 1"/>
    <property type="match status" value="1"/>
</dbReference>
<accession>A0A157SPD9</accession>
<dbReference type="InterPro" id="IPR042100">
    <property type="entry name" value="Bug_dom1"/>
</dbReference>
<feature type="signal peptide" evidence="2">
    <location>
        <begin position="1"/>
        <end position="25"/>
    </location>
</feature>
<dbReference type="Proteomes" id="UP000076848">
    <property type="component" value="Unassembled WGS sequence"/>
</dbReference>
<dbReference type="SUPFAM" id="SSF53850">
    <property type="entry name" value="Periplasmic binding protein-like II"/>
    <property type="match status" value="1"/>
</dbReference>
<protein>
    <submittedName>
        <fullName evidence="3">Lipoprotein</fullName>
    </submittedName>
</protein>
<keyword evidence="4" id="KW-1185">Reference proteome</keyword>
<proteinExistence type="inferred from homology"/>
<dbReference type="PANTHER" id="PTHR42928">
    <property type="entry name" value="TRICARBOXYLATE-BINDING PROTEIN"/>
    <property type="match status" value="1"/>
</dbReference>
<keyword evidence="2" id="KW-0732">Signal</keyword>
<dbReference type="PANTHER" id="PTHR42928:SF5">
    <property type="entry name" value="BLR1237 PROTEIN"/>
    <property type="match status" value="1"/>
</dbReference>
<keyword evidence="3" id="KW-0449">Lipoprotein</keyword>
<evidence type="ECO:0000256" key="1">
    <source>
        <dbReference type="ARBA" id="ARBA00006987"/>
    </source>
</evidence>
<dbReference type="OrthoDB" id="8678477at2"/>
<evidence type="ECO:0000313" key="4">
    <source>
        <dbReference type="Proteomes" id="UP000076848"/>
    </source>
</evidence>
<sequence>MRVLPRLALCLAVLTGLAPAASALAQDAYPARQIRAVVPFPAGGINDTIGRVLFKTLADKLGGDLVVENKPGAGGTIGTASAARSPADGYTVLLGAASTVAVAPHLYKDVGYNVARDLIAVGGIASVPSVVIVSQQSKYRQWSDLVAADQARPGVLTYGSAGAGTSHHVQAELLNLRARTHFMHVPYRGGAPAMTDLIGGQIDLMVDPLPTTLASVQGGRVRPLAITTDTRSPLLPDVPTLKELGLDYNASTWFGLFVPAGTPAAVVSRLGDALAAALADPALQADFRARGIDPLPQAREAFTRYVQSETQTWAAVIKQAGIQVQ</sequence>
<dbReference type="PIRSF" id="PIRSF017082">
    <property type="entry name" value="YflP"/>
    <property type="match status" value="1"/>
</dbReference>
<dbReference type="AlphaFoldDB" id="A0A157SPD9"/>
<dbReference type="Gene3D" id="3.40.190.10">
    <property type="entry name" value="Periplasmic binding protein-like II"/>
    <property type="match status" value="1"/>
</dbReference>
<organism evidence="3 4">
    <name type="scientific">Bordetella ansorpii</name>
    <dbReference type="NCBI Taxonomy" id="288768"/>
    <lineage>
        <taxon>Bacteria</taxon>
        <taxon>Pseudomonadati</taxon>
        <taxon>Pseudomonadota</taxon>
        <taxon>Betaproteobacteria</taxon>
        <taxon>Burkholderiales</taxon>
        <taxon>Alcaligenaceae</taxon>
        <taxon>Bordetella</taxon>
    </lineage>
</organism>
<dbReference type="STRING" id="288768.SAMEA3906486_04043"/>
<feature type="chain" id="PRO_5007616440" evidence="2">
    <location>
        <begin position="26"/>
        <end position="325"/>
    </location>
</feature>
<comment type="similarity">
    <text evidence="1">Belongs to the UPF0065 (bug) family.</text>
</comment>
<evidence type="ECO:0000256" key="2">
    <source>
        <dbReference type="SAM" id="SignalP"/>
    </source>
</evidence>
<evidence type="ECO:0000313" key="3">
    <source>
        <dbReference type="EMBL" id="SAI72282.1"/>
    </source>
</evidence>